<dbReference type="Proteomes" id="UP000828390">
    <property type="component" value="Unassembled WGS sequence"/>
</dbReference>
<accession>A0A9D4JX30</accession>
<keyword evidence="2" id="KW-1185">Reference proteome</keyword>
<dbReference type="EMBL" id="JAIWYP010000005">
    <property type="protein sequence ID" value="KAH3826189.1"/>
    <property type="molecule type" value="Genomic_DNA"/>
</dbReference>
<organism evidence="1 2">
    <name type="scientific">Dreissena polymorpha</name>
    <name type="common">Zebra mussel</name>
    <name type="synonym">Mytilus polymorpha</name>
    <dbReference type="NCBI Taxonomy" id="45954"/>
    <lineage>
        <taxon>Eukaryota</taxon>
        <taxon>Metazoa</taxon>
        <taxon>Spiralia</taxon>
        <taxon>Lophotrochozoa</taxon>
        <taxon>Mollusca</taxon>
        <taxon>Bivalvia</taxon>
        <taxon>Autobranchia</taxon>
        <taxon>Heteroconchia</taxon>
        <taxon>Euheterodonta</taxon>
        <taxon>Imparidentia</taxon>
        <taxon>Neoheterodontei</taxon>
        <taxon>Myida</taxon>
        <taxon>Dreissenoidea</taxon>
        <taxon>Dreissenidae</taxon>
        <taxon>Dreissena</taxon>
    </lineage>
</organism>
<reference evidence="1" key="1">
    <citation type="journal article" date="2019" name="bioRxiv">
        <title>The Genome of the Zebra Mussel, Dreissena polymorpha: A Resource for Invasive Species Research.</title>
        <authorList>
            <person name="McCartney M.A."/>
            <person name="Auch B."/>
            <person name="Kono T."/>
            <person name="Mallez S."/>
            <person name="Zhang Y."/>
            <person name="Obille A."/>
            <person name="Becker A."/>
            <person name="Abrahante J.E."/>
            <person name="Garbe J."/>
            <person name="Badalamenti J.P."/>
            <person name="Herman A."/>
            <person name="Mangelson H."/>
            <person name="Liachko I."/>
            <person name="Sullivan S."/>
            <person name="Sone E.D."/>
            <person name="Koren S."/>
            <person name="Silverstein K.A.T."/>
            <person name="Beckman K.B."/>
            <person name="Gohl D.M."/>
        </authorList>
    </citation>
    <scope>NUCLEOTIDE SEQUENCE</scope>
    <source>
        <strain evidence="1">Duluth1</strain>
        <tissue evidence="1">Whole animal</tissue>
    </source>
</reference>
<evidence type="ECO:0000313" key="1">
    <source>
        <dbReference type="EMBL" id="KAH3826189.1"/>
    </source>
</evidence>
<comment type="caution">
    <text evidence="1">The sequence shown here is derived from an EMBL/GenBank/DDBJ whole genome shotgun (WGS) entry which is preliminary data.</text>
</comment>
<dbReference type="AlphaFoldDB" id="A0A9D4JX30"/>
<reference evidence="1" key="2">
    <citation type="submission" date="2020-11" db="EMBL/GenBank/DDBJ databases">
        <authorList>
            <person name="McCartney M.A."/>
            <person name="Auch B."/>
            <person name="Kono T."/>
            <person name="Mallez S."/>
            <person name="Becker A."/>
            <person name="Gohl D.M."/>
            <person name="Silverstein K.A.T."/>
            <person name="Koren S."/>
            <person name="Bechman K.B."/>
            <person name="Herman A."/>
            <person name="Abrahante J.E."/>
            <person name="Garbe J."/>
        </authorList>
    </citation>
    <scope>NUCLEOTIDE SEQUENCE</scope>
    <source>
        <strain evidence="1">Duluth1</strain>
        <tissue evidence="1">Whole animal</tissue>
    </source>
</reference>
<evidence type="ECO:0000313" key="2">
    <source>
        <dbReference type="Proteomes" id="UP000828390"/>
    </source>
</evidence>
<name>A0A9D4JX30_DREPO</name>
<sequence>MVLRSASTWEWSTTPCFCTLLALTKLLSKASLYTTVRKSSDRCLHARFMA</sequence>
<proteinExistence type="predicted"/>
<protein>
    <submittedName>
        <fullName evidence="1">Uncharacterized protein</fullName>
    </submittedName>
</protein>
<gene>
    <name evidence="1" type="ORF">DPMN_128085</name>
</gene>